<dbReference type="PROSITE" id="PS50158">
    <property type="entry name" value="ZF_CCHC"/>
    <property type="match status" value="1"/>
</dbReference>
<dbReference type="GO" id="GO:0008270">
    <property type="term" value="F:zinc ion binding"/>
    <property type="evidence" value="ECO:0007669"/>
    <property type="project" value="UniProtKB-KW"/>
</dbReference>
<name>A0A6A1WJM9_9ROSI</name>
<dbReference type="Gene3D" id="4.10.60.10">
    <property type="entry name" value="Zinc finger, CCHC-type"/>
    <property type="match status" value="1"/>
</dbReference>
<dbReference type="InterPro" id="IPR001878">
    <property type="entry name" value="Znf_CCHC"/>
</dbReference>
<dbReference type="InterPro" id="IPR036875">
    <property type="entry name" value="Znf_CCHC_sf"/>
</dbReference>
<feature type="domain" description="CCHC-type" evidence="2">
    <location>
        <begin position="153"/>
        <end position="167"/>
    </location>
</feature>
<dbReference type="InterPro" id="IPR054722">
    <property type="entry name" value="PolX-like_BBD"/>
</dbReference>
<keyword evidence="4" id="KW-1185">Reference proteome</keyword>
<dbReference type="AlphaFoldDB" id="A0A6A1WJM9"/>
<dbReference type="PANTHER" id="PTHR47592">
    <property type="entry name" value="PBF68 PROTEIN"/>
    <property type="match status" value="1"/>
</dbReference>
<evidence type="ECO:0000256" key="1">
    <source>
        <dbReference type="PROSITE-ProRule" id="PRU00047"/>
    </source>
</evidence>
<comment type="caution">
    <text evidence="3">The sequence shown here is derived from an EMBL/GenBank/DDBJ whole genome shotgun (WGS) entry which is preliminary data.</text>
</comment>
<organism evidence="3 4">
    <name type="scientific">Morella rubra</name>
    <name type="common">Chinese bayberry</name>
    <dbReference type="NCBI Taxonomy" id="262757"/>
    <lineage>
        <taxon>Eukaryota</taxon>
        <taxon>Viridiplantae</taxon>
        <taxon>Streptophyta</taxon>
        <taxon>Embryophyta</taxon>
        <taxon>Tracheophyta</taxon>
        <taxon>Spermatophyta</taxon>
        <taxon>Magnoliopsida</taxon>
        <taxon>eudicotyledons</taxon>
        <taxon>Gunneridae</taxon>
        <taxon>Pentapetalae</taxon>
        <taxon>rosids</taxon>
        <taxon>fabids</taxon>
        <taxon>Fagales</taxon>
        <taxon>Myricaceae</taxon>
        <taxon>Morella</taxon>
    </lineage>
</organism>
<gene>
    <name evidence="3" type="ORF">CJ030_MR1G018615</name>
</gene>
<sequence>MFGEQSRSARQTAMKNLMSTKMVEGSPVREHVLKMISFINELDFLGAEMDGDTKVDAILSSLPDSFNQFVLNYNMNKMSVTLSELLNMLQSAQDLIKKDKPTVMVTEKSNASMKLKPKFKNFKKNNKGYQAAKNVQGEQRNKGGDKNKGKGNCFHCGKPGHWKRNCRVYLASLKKGKPSEGISDMLVIELNLMDGPFNSWCVDSGSTSHICNMLQGFKETRRLHEGELILKMGTGATVAATAIGIFSLELSNNRILILEDCLYVPEVRRNLILFQNLLYLDIHFFSIPSLLLNFKINLLLLELFMMVFIF</sequence>
<keyword evidence="1" id="KW-0862">Zinc</keyword>
<reference evidence="3 4" key="1">
    <citation type="journal article" date="2019" name="Plant Biotechnol. J.">
        <title>The red bayberry genome and genetic basis of sex determination.</title>
        <authorList>
            <person name="Jia H.M."/>
            <person name="Jia H.J."/>
            <person name="Cai Q.L."/>
            <person name="Wang Y."/>
            <person name="Zhao H.B."/>
            <person name="Yang W.F."/>
            <person name="Wang G.Y."/>
            <person name="Li Y.H."/>
            <person name="Zhan D.L."/>
            <person name="Shen Y.T."/>
            <person name="Niu Q.F."/>
            <person name="Chang L."/>
            <person name="Qiu J."/>
            <person name="Zhao L."/>
            <person name="Xie H.B."/>
            <person name="Fu W.Y."/>
            <person name="Jin J."/>
            <person name="Li X.W."/>
            <person name="Jiao Y."/>
            <person name="Zhou C.C."/>
            <person name="Tu T."/>
            <person name="Chai C.Y."/>
            <person name="Gao J.L."/>
            <person name="Fan L.J."/>
            <person name="van de Weg E."/>
            <person name="Wang J.Y."/>
            <person name="Gao Z.S."/>
        </authorList>
    </citation>
    <scope>NUCLEOTIDE SEQUENCE [LARGE SCALE GENOMIC DNA]</scope>
    <source>
        <tissue evidence="3">Leaves</tissue>
    </source>
</reference>
<keyword evidence="1" id="KW-0479">Metal-binding</keyword>
<protein>
    <submittedName>
        <fullName evidence="3">Retrovirus-related Pol polyprotein from transposon TNT 1-94</fullName>
    </submittedName>
</protein>
<dbReference type="Pfam" id="PF14223">
    <property type="entry name" value="Retrotran_gag_2"/>
    <property type="match status" value="1"/>
</dbReference>
<dbReference type="PANTHER" id="PTHR47592:SF27">
    <property type="entry name" value="OS08G0421700 PROTEIN"/>
    <property type="match status" value="1"/>
</dbReference>
<evidence type="ECO:0000313" key="4">
    <source>
        <dbReference type="Proteomes" id="UP000516437"/>
    </source>
</evidence>
<dbReference type="Pfam" id="PF22936">
    <property type="entry name" value="Pol_BBD"/>
    <property type="match status" value="1"/>
</dbReference>
<dbReference type="OrthoDB" id="1920930at2759"/>
<dbReference type="GO" id="GO:0003676">
    <property type="term" value="F:nucleic acid binding"/>
    <property type="evidence" value="ECO:0007669"/>
    <property type="project" value="InterPro"/>
</dbReference>
<accession>A0A6A1WJM9</accession>
<proteinExistence type="predicted"/>
<dbReference type="Pfam" id="PF00098">
    <property type="entry name" value="zf-CCHC"/>
    <property type="match status" value="1"/>
</dbReference>
<dbReference type="Proteomes" id="UP000516437">
    <property type="component" value="Chromosome 1"/>
</dbReference>
<dbReference type="EMBL" id="RXIC02000019">
    <property type="protein sequence ID" value="KAB1225492.1"/>
    <property type="molecule type" value="Genomic_DNA"/>
</dbReference>
<dbReference type="SMART" id="SM00343">
    <property type="entry name" value="ZnF_C2HC"/>
    <property type="match status" value="1"/>
</dbReference>
<keyword evidence="1" id="KW-0863">Zinc-finger</keyword>
<evidence type="ECO:0000313" key="3">
    <source>
        <dbReference type="EMBL" id="KAB1225492.1"/>
    </source>
</evidence>
<dbReference type="SUPFAM" id="SSF57756">
    <property type="entry name" value="Retrovirus zinc finger-like domains"/>
    <property type="match status" value="1"/>
</dbReference>
<evidence type="ECO:0000259" key="2">
    <source>
        <dbReference type="PROSITE" id="PS50158"/>
    </source>
</evidence>